<evidence type="ECO:0000313" key="2">
    <source>
        <dbReference type="EMBL" id="GGN81111.1"/>
    </source>
</evidence>
<keyword evidence="3" id="KW-1185">Reference proteome</keyword>
<evidence type="ECO:0000256" key="1">
    <source>
        <dbReference type="SAM" id="Phobius"/>
    </source>
</evidence>
<gene>
    <name evidence="2" type="ORF">GCM10011610_31160</name>
</gene>
<dbReference type="EMBL" id="BMNE01000003">
    <property type="protein sequence ID" value="GGN81111.1"/>
    <property type="molecule type" value="Genomic_DNA"/>
</dbReference>
<feature type="transmembrane region" description="Helical" evidence="1">
    <location>
        <begin position="86"/>
        <end position="104"/>
    </location>
</feature>
<accession>A0ABQ2KET5</accession>
<keyword evidence="1" id="KW-1133">Transmembrane helix</keyword>
<name>A0ABQ2KET5_9NOCA</name>
<protein>
    <recommendedName>
        <fullName evidence="4">Integral membrane protein</fullName>
    </recommendedName>
</protein>
<organism evidence="2 3">
    <name type="scientific">Nocardia rhizosphaerihabitans</name>
    <dbReference type="NCBI Taxonomy" id="1691570"/>
    <lineage>
        <taxon>Bacteria</taxon>
        <taxon>Bacillati</taxon>
        <taxon>Actinomycetota</taxon>
        <taxon>Actinomycetes</taxon>
        <taxon>Mycobacteriales</taxon>
        <taxon>Nocardiaceae</taxon>
        <taxon>Nocardia</taxon>
    </lineage>
</organism>
<keyword evidence="1" id="KW-0472">Membrane</keyword>
<feature type="transmembrane region" description="Helical" evidence="1">
    <location>
        <begin position="53"/>
        <end position="74"/>
    </location>
</feature>
<proteinExistence type="predicted"/>
<feature type="transmembrane region" description="Helical" evidence="1">
    <location>
        <begin position="110"/>
        <end position="130"/>
    </location>
</feature>
<dbReference type="RefSeq" id="WP_189028566.1">
    <property type="nucleotide sequence ID" value="NZ_BMNE01000003.1"/>
</dbReference>
<comment type="caution">
    <text evidence="2">The sequence shown here is derived from an EMBL/GenBank/DDBJ whole genome shotgun (WGS) entry which is preliminary data.</text>
</comment>
<keyword evidence="1" id="KW-0812">Transmembrane</keyword>
<dbReference type="Proteomes" id="UP000658127">
    <property type="component" value="Unassembled WGS sequence"/>
</dbReference>
<evidence type="ECO:0008006" key="4">
    <source>
        <dbReference type="Google" id="ProtNLM"/>
    </source>
</evidence>
<reference evidence="3" key="1">
    <citation type="journal article" date="2019" name="Int. J. Syst. Evol. Microbiol.">
        <title>The Global Catalogue of Microorganisms (GCM) 10K type strain sequencing project: providing services to taxonomists for standard genome sequencing and annotation.</title>
        <authorList>
            <consortium name="The Broad Institute Genomics Platform"/>
            <consortium name="The Broad Institute Genome Sequencing Center for Infectious Disease"/>
            <person name="Wu L."/>
            <person name="Ma J."/>
        </authorList>
    </citation>
    <scope>NUCLEOTIDE SEQUENCE [LARGE SCALE GENOMIC DNA]</scope>
    <source>
        <strain evidence="3">CGMCC 4.7329</strain>
    </source>
</reference>
<evidence type="ECO:0000313" key="3">
    <source>
        <dbReference type="Proteomes" id="UP000658127"/>
    </source>
</evidence>
<sequence length="138" mass="14503">MITTYFQRLDPRKATLCLFAGLLATWAFAGSLGLITGALSLGPAAESRLPWHSPILAGVLLALVVGLPMTVVALTATHNDPAAAQTTLAAAYLLIGWVLAQLLILREFSWLQPVCVVSAVTVAALGAPPLGHHTTLRR</sequence>